<reference evidence="3 4" key="1">
    <citation type="journal article" date="2024" name="G3 (Bethesda)">
        <title>Genome assembly of Hibiscus sabdariffa L. provides insights into metabolisms of medicinal natural products.</title>
        <authorList>
            <person name="Kim T."/>
        </authorList>
    </citation>
    <scope>NUCLEOTIDE SEQUENCE [LARGE SCALE GENOMIC DNA]</scope>
    <source>
        <strain evidence="3">TK-2024</strain>
        <tissue evidence="3">Old leaves</tissue>
    </source>
</reference>
<evidence type="ECO:0008006" key="5">
    <source>
        <dbReference type="Google" id="ProtNLM"/>
    </source>
</evidence>
<feature type="transmembrane region" description="Helical" evidence="2">
    <location>
        <begin position="49"/>
        <end position="71"/>
    </location>
</feature>
<organism evidence="3 4">
    <name type="scientific">Hibiscus sabdariffa</name>
    <name type="common">roselle</name>
    <dbReference type="NCBI Taxonomy" id="183260"/>
    <lineage>
        <taxon>Eukaryota</taxon>
        <taxon>Viridiplantae</taxon>
        <taxon>Streptophyta</taxon>
        <taxon>Embryophyta</taxon>
        <taxon>Tracheophyta</taxon>
        <taxon>Spermatophyta</taxon>
        <taxon>Magnoliopsida</taxon>
        <taxon>eudicotyledons</taxon>
        <taxon>Gunneridae</taxon>
        <taxon>Pentapetalae</taxon>
        <taxon>rosids</taxon>
        <taxon>malvids</taxon>
        <taxon>Malvales</taxon>
        <taxon>Malvaceae</taxon>
        <taxon>Malvoideae</taxon>
        <taxon>Hibiscus</taxon>
    </lineage>
</organism>
<dbReference type="Proteomes" id="UP001396334">
    <property type="component" value="Unassembled WGS sequence"/>
</dbReference>
<evidence type="ECO:0000256" key="1">
    <source>
        <dbReference type="SAM" id="MobiDB-lite"/>
    </source>
</evidence>
<feature type="region of interest" description="Disordered" evidence="1">
    <location>
        <begin position="278"/>
        <end position="316"/>
    </location>
</feature>
<evidence type="ECO:0000313" key="4">
    <source>
        <dbReference type="Proteomes" id="UP001396334"/>
    </source>
</evidence>
<name>A0ABR2R2B1_9ROSI</name>
<evidence type="ECO:0000313" key="3">
    <source>
        <dbReference type="EMBL" id="KAK9007091.1"/>
    </source>
</evidence>
<keyword evidence="2" id="KW-0812">Transmembrane</keyword>
<protein>
    <recommendedName>
        <fullName evidence="5">CASP-like protein</fullName>
    </recommendedName>
</protein>
<feature type="transmembrane region" description="Helical" evidence="2">
    <location>
        <begin position="92"/>
        <end position="111"/>
    </location>
</feature>
<evidence type="ECO:0000256" key="2">
    <source>
        <dbReference type="SAM" id="Phobius"/>
    </source>
</evidence>
<feature type="compositionally biased region" description="Pro residues" evidence="1">
    <location>
        <begin position="279"/>
        <end position="289"/>
    </location>
</feature>
<comment type="caution">
    <text evidence="3">The sequence shown here is derived from an EMBL/GenBank/DDBJ whole genome shotgun (WGS) entry which is preliminary data.</text>
</comment>
<gene>
    <name evidence="3" type="ORF">V6N11_050924</name>
</gene>
<keyword evidence="4" id="KW-1185">Reference proteome</keyword>
<keyword evidence="2" id="KW-1133">Transmembrane helix</keyword>
<proteinExistence type="predicted"/>
<accession>A0ABR2R2B1</accession>
<feature type="compositionally biased region" description="Basic and acidic residues" evidence="1">
    <location>
        <begin position="306"/>
        <end position="316"/>
    </location>
</feature>
<keyword evidence="2" id="KW-0472">Membrane</keyword>
<dbReference type="EMBL" id="JBBPBN010000027">
    <property type="protein sequence ID" value="KAK9007091.1"/>
    <property type="molecule type" value="Genomic_DNA"/>
</dbReference>
<sequence>MALAEQLVGVHCCCGRRFPSSDASALSLHRIVAGDSAGHLPIAEVFLQLVQPFGCVLAACSAFVSFFALSFSTDVRKGLSAPGGDRMSADRFCRCIVLSPVIALGTFLLRSTDVCKGLSAPGSVSAPVNCLLMLTDTVSLVTLVARAALVRHAMDAGQFTCHSLCACPGWRLPYVFSIDVCTGLSTLGSASAPVHCFFPLAMLGSCRTALHAASCALLDAMKLQYGAWLGAPQPKRPAAARLRGCVAVVDDADLPLHSTTPSVASPSVAFAPPISAPAAPSPVSVPTPVAPSASGCDTTNSAPLPEHVECDNKRIP</sequence>